<dbReference type="InterPro" id="IPR035965">
    <property type="entry name" value="PAS-like_dom_sf"/>
</dbReference>
<dbReference type="GO" id="GO:0052621">
    <property type="term" value="F:diguanylate cyclase activity"/>
    <property type="evidence" value="ECO:0007669"/>
    <property type="project" value="UniProtKB-EC"/>
</dbReference>
<reference evidence="3 4" key="1">
    <citation type="submission" date="2023-02" db="EMBL/GenBank/DDBJ databases">
        <title>Bacterial whole genomic sequence of Curvibacter sp. HBC61.</title>
        <authorList>
            <person name="Le V."/>
            <person name="Ko S.-R."/>
            <person name="Ahn C.-Y."/>
            <person name="Oh H.-M."/>
        </authorList>
    </citation>
    <scope>NUCLEOTIDE SEQUENCE [LARGE SCALE GENOMIC DNA]</scope>
    <source>
        <strain evidence="3 4">HBC61</strain>
    </source>
</reference>
<dbReference type="CDD" id="cd00130">
    <property type="entry name" value="PAS"/>
    <property type="match status" value="1"/>
</dbReference>
<dbReference type="Pfam" id="PF00990">
    <property type="entry name" value="GGDEF"/>
    <property type="match status" value="1"/>
</dbReference>
<dbReference type="RefSeq" id="WP_273953896.1">
    <property type="nucleotide sequence ID" value="NZ_JAQSIP010000016.1"/>
</dbReference>
<sequence>MDKIADLLLDAICVVDAQGVFEYISPAGERIFGYPPEEMIGRRMTDFVAPFDLERTLRAAQRVMDGQPHLHFENCYVRKDGQLVHLMWSARRTDPGQKRVAVARDVSALKQAEASQAALFAISEAAHASSDVDELIAKVHSIVGTLMPVQHFSVWVQDTPQGPPRLAYQVRDGQHPALDDPLEAQADQRLYEAIPAAGAPLMLTPDDLAQQPDATRLAFRADWAAWLGVPLNTPRGRVGALVLKRYQGDAPWSNKHLTLLQYVSTQIAMAIERTALYARLQQMAQFDALTGLPNRYLLDDRLRRALARAERAQGRVSLLFLDLDRFKQVNDRLGHAVGDRLLQTVAQRLRDAVRETDTVARLGGDEFVVLLESVQTPDNVQAVLEKVQAALQQPALIDGHALQIVPSIGVAHYPDDGLSPDQLLRRADDAMYAVKRGARIAFFDPPLAP</sequence>
<keyword evidence="4" id="KW-1185">Reference proteome</keyword>
<dbReference type="PANTHER" id="PTHR46663">
    <property type="entry name" value="DIGUANYLATE CYCLASE DGCT-RELATED"/>
    <property type="match status" value="1"/>
</dbReference>
<dbReference type="SMART" id="SM00091">
    <property type="entry name" value="PAS"/>
    <property type="match status" value="1"/>
</dbReference>
<dbReference type="SUPFAM" id="SSF55785">
    <property type="entry name" value="PYP-like sensor domain (PAS domain)"/>
    <property type="match status" value="1"/>
</dbReference>
<dbReference type="PANTHER" id="PTHR46663:SF2">
    <property type="entry name" value="GGDEF DOMAIN-CONTAINING PROTEIN"/>
    <property type="match status" value="1"/>
</dbReference>
<keyword evidence="3" id="KW-0808">Transferase</keyword>
<name>A0ABT5N4X9_9BURK</name>
<organism evidence="3 4">
    <name type="scientific">Curvibacter cyanobacteriorum</name>
    <dbReference type="NCBI Taxonomy" id="3026422"/>
    <lineage>
        <taxon>Bacteria</taxon>
        <taxon>Pseudomonadati</taxon>
        <taxon>Pseudomonadota</taxon>
        <taxon>Betaproteobacteria</taxon>
        <taxon>Burkholderiales</taxon>
        <taxon>Comamonadaceae</taxon>
        <taxon>Curvibacter</taxon>
    </lineage>
</organism>
<dbReference type="EC" id="2.7.7.65" evidence="3"/>
<dbReference type="SMART" id="SM00267">
    <property type="entry name" value="GGDEF"/>
    <property type="match status" value="1"/>
</dbReference>
<dbReference type="InterPro" id="IPR029016">
    <property type="entry name" value="GAF-like_dom_sf"/>
</dbReference>
<dbReference type="InterPro" id="IPR013656">
    <property type="entry name" value="PAS_4"/>
</dbReference>
<dbReference type="EMBL" id="JAQSIP010000016">
    <property type="protein sequence ID" value="MDD0841108.1"/>
    <property type="molecule type" value="Genomic_DNA"/>
</dbReference>
<dbReference type="CDD" id="cd01949">
    <property type="entry name" value="GGDEF"/>
    <property type="match status" value="1"/>
</dbReference>
<dbReference type="Gene3D" id="3.30.450.20">
    <property type="entry name" value="PAS domain"/>
    <property type="match status" value="1"/>
</dbReference>
<dbReference type="InterPro" id="IPR043128">
    <property type="entry name" value="Rev_trsase/Diguanyl_cyclase"/>
</dbReference>
<dbReference type="Gene3D" id="3.30.70.270">
    <property type="match status" value="1"/>
</dbReference>
<dbReference type="NCBIfam" id="TIGR00254">
    <property type="entry name" value="GGDEF"/>
    <property type="match status" value="1"/>
</dbReference>
<feature type="domain" description="PAS" evidence="1">
    <location>
        <begin position="1"/>
        <end position="67"/>
    </location>
</feature>
<dbReference type="InterPro" id="IPR000160">
    <property type="entry name" value="GGDEF_dom"/>
</dbReference>
<feature type="domain" description="GGDEF" evidence="2">
    <location>
        <begin position="314"/>
        <end position="445"/>
    </location>
</feature>
<proteinExistence type="predicted"/>
<evidence type="ECO:0000259" key="2">
    <source>
        <dbReference type="PROSITE" id="PS50887"/>
    </source>
</evidence>
<dbReference type="Pfam" id="PF01590">
    <property type="entry name" value="GAF"/>
    <property type="match status" value="1"/>
</dbReference>
<comment type="caution">
    <text evidence="3">The sequence shown here is derived from an EMBL/GenBank/DDBJ whole genome shotgun (WGS) entry which is preliminary data.</text>
</comment>
<dbReference type="SMART" id="SM00065">
    <property type="entry name" value="GAF"/>
    <property type="match status" value="1"/>
</dbReference>
<dbReference type="Pfam" id="PF08448">
    <property type="entry name" value="PAS_4"/>
    <property type="match status" value="1"/>
</dbReference>
<dbReference type="InterPro" id="IPR000014">
    <property type="entry name" value="PAS"/>
</dbReference>
<evidence type="ECO:0000313" key="4">
    <source>
        <dbReference type="Proteomes" id="UP001528673"/>
    </source>
</evidence>
<dbReference type="InterPro" id="IPR052163">
    <property type="entry name" value="DGC-Regulatory_Protein"/>
</dbReference>
<protein>
    <submittedName>
        <fullName evidence="3">Diguanylate cyclase</fullName>
        <ecNumber evidence="3">2.7.7.65</ecNumber>
    </submittedName>
</protein>
<dbReference type="Gene3D" id="3.30.450.40">
    <property type="match status" value="1"/>
</dbReference>
<dbReference type="PROSITE" id="PS50112">
    <property type="entry name" value="PAS"/>
    <property type="match status" value="1"/>
</dbReference>
<dbReference type="InterPro" id="IPR003018">
    <property type="entry name" value="GAF"/>
</dbReference>
<evidence type="ECO:0000313" key="3">
    <source>
        <dbReference type="EMBL" id="MDD0841108.1"/>
    </source>
</evidence>
<gene>
    <name evidence="3" type="ORF">PSQ40_21200</name>
</gene>
<dbReference type="SUPFAM" id="SSF55073">
    <property type="entry name" value="Nucleotide cyclase"/>
    <property type="match status" value="1"/>
</dbReference>
<dbReference type="Proteomes" id="UP001528673">
    <property type="component" value="Unassembled WGS sequence"/>
</dbReference>
<dbReference type="PROSITE" id="PS50887">
    <property type="entry name" value="GGDEF"/>
    <property type="match status" value="1"/>
</dbReference>
<dbReference type="NCBIfam" id="TIGR00229">
    <property type="entry name" value="sensory_box"/>
    <property type="match status" value="1"/>
</dbReference>
<accession>A0ABT5N4X9</accession>
<dbReference type="SUPFAM" id="SSF55781">
    <property type="entry name" value="GAF domain-like"/>
    <property type="match status" value="1"/>
</dbReference>
<dbReference type="InterPro" id="IPR029787">
    <property type="entry name" value="Nucleotide_cyclase"/>
</dbReference>
<evidence type="ECO:0000259" key="1">
    <source>
        <dbReference type="PROSITE" id="PS50112"/>
    </source>
</evidence>
<keyword evidence="3" id="KW-0548">Nucleotidyltransferase</keyword>